<keyword evidence="7" id="KW-1185">Reference proteome</keyword>
<keyword evidence="2" id="KW-0378">Hydrolase</keyword>
<comment type="caution">
    <text evidence="6">The sequence shown here is derived from an EMBL/GenBank/DDBJ whole genome shotgun (WGS) entry which is preliminary data.</text>
</comment>
<dbReference type="GO" id="GO:0016787">
    <property type="term" value="F:hydrolase activity"/>
    <property type="evidence" value="ECO:0007669"/>
    <property type="project" value="UniProtKB-KW"/>
</dbReference>
<sequence>MTILTRSWDKKNLGSNSKGFDDGDEDTEILDDQELFIGVKGSTSKKSLAFMEIMRRNEVNYECFDSVYWPHFNAEIRRGLDSSVVFAEIISHIKDRLSPKISLIYGKAPKFLDTKEESLLMTFFGHEENCGSGKYEFGAEKEILVRDDDQKALVLKQVENQFLVLTILECKGSNSKGFEDGDEDTEILDDQELFIGAKGSTSKKSLAFMEIMRRNEVNYECFDSVSWPHFNAEIRIGLDSSVVFAEIISHIKGSLKSLSSPKFKMSRDDYIAMAESHVSTFSVKQRESIYDIFMHYEKQKQMKRNFDIADVVNHLHYQLRLNGYLGEKIDFIYVEEVQDLPMAQISLFKYVCSNVREGFVFAGDTAQTIARGIYFCFEDIRNLFYIEFLEADNNDSSKEKFMHNLFHLSQNFRTHTSITKLAQSVMELLYHFFPFSVDRLSLEISLIYGEAPSFLDTKEGNI</sequence>
<keyword evidence="4" id="KW-0067">ATP-binding</keyword>
<keyword evidence="1" id="KW-0547">Nucleotide-binding</keyword>
<evidence type="ECO:0000313" key="7">
    <source>
        <dbReference type="Proteomes" id="UP000824469"/>
    </source>
</evidence>
<dbReference type="Gene3D" id="3.40.50.300">
    <property type="entry name" value="P-loop containing nucleotide triphosphate hydrolases"/>
    <property type="match status" value="1"/>
</dbReference>
<reference evidence="6 7" key="1">
    <citation type="journal article" date="2021" name="Nat. Plants">
        <title>The Taxus genome provides insights into paclitaxel biosynthesis.</title>
        <authorList>
            <person name="Xiong X."/>
            <person name="Gou J."/>
            <person name="Liao Q."/>
            <person name="Li Y."/>
            <person name="Zhou Q."/>
            <person name="Bi G."/>
            <person name="Li C."/>
            <person name="Du R."/>
            <person name="Wang X."/>
            <person name="Sun T."/>
            <person name="Guo L."/>
            <person name="Liang H."/>
            <person name="Lu P."/>
            <person name="Wu Y."/>
            <person name="Zhang Z."/>
            <person name="Ro D.K."/>
            <person name="Shang Y."/>
            <person name="Huang S."/>
            <person name="Yan J."/>
        </authorList>
    </citation>
    <scope>NUCLEOTIDE SEQUENCE [LARGE SCALE GENOMIC DNA]</scope>
    <source>
        <strain evidence="6">Ta-2019</strain>
    </source>
</reference>
<dbReference type="Proteomes" id="UP000824469">
    <property type="component" value="Unassembled WGS sequence"/>
</dbReference>
<dbReference type="InterPro" id="IPR027417">
    <property type="entry name" value="P-loop_NTPase"/>
</dbReference>
<evidence type="ECO:0000256" key="3">
    <source>
        <dbReference type="ARBA" id="ARBA00022806"/>
    </source>
</evidence>
<dbReference type="SUPFAM" id="SSF52540">
    <property type="entry name" value="P-loop containing nucleoside triphosphate hydrolases"/>
    <property type="match status" value="1"/>
</dbReference>
<dbReference type="InterPro" id="IPR014016">
    <property type="entry name" value="UvrD-like_ATP-bd"/>
</dbReference>
<dbReference type="GO" id="GO:0005524">
    <property type="term" value="F:ATP binding"/>
    <property type="evidence" value="ECO:0007669"/>
    <property type="project" value="UniProtKB-KW"/>
</dbReference>
<organism evidence="6 7">
    <name type="scientific">Taxus chinensis</name>
    <name type="common">Chinese yew</name>
    <name type="synonym">Taxus wallichiana var. chinensis</name>
    <dbReference type="NCBI Taxonomy" id="29808"/>
    <lineage>
        <taxon>Eukaryota</taxon>
        <taxon>Viridiplantae</taxon>
        <taxon>Streptophyta</taxon>
        <taxon>Embryophyta</taxon>
        <taxon>Tracheophyta</taxon>
        <taxon>Spermatophyta</taxon>
        <taxon>Pinopsida</taxon>
        <taxon>Pinidae</taxon>
        <taxon>Conifers II</taxon>
        <taxon>Cupressales</taxon>
        <taxon>Taxaceae</taxon>
        <taxon>Taxus</taxon>
    </lineage>
</organism>
<proteinExistence type="predicted"/>
<protein>
    <recommendedName>
        <fullName evidence="5">UvrD-like helicase ATP-binding domain-containing protein</fullName>
    </recommendedName>
</protein>
<dbReference type="PANTHER" id="PTHR21529">
    <property type="entry name" value="MAMMARY TURMOR VIRUS RECEPTOR HOMOLOG 1, 2 MTVR1, 2"/>
    <property type="match status" value="1"/>
</dbReference>
<dbReference type="Gene3D" id="1.10.10.160">
    <property type="match status" value="1"/>
</dbReference>
<keyword evidence="3" id="KW-0347">Helicase</keyword>
<evidence type="ECO:0000259" key="5">
    <source>
        <dbReference type="Pfam" id="PF00580"/>
    </source>
</evidence>
<name>A0AA38CBL7_TAXCH</name>
<dbReference type="EMBL" id="JAHRHJ020000010">
    <property type="protein sequence ID" value="KAH9297300.1"/>
    <property type="molecule type" value="Genomic_DNA"/>
</dbReference>
<evidence type="ECO:0000256" key="2">
    <source>
        <dbReference type="ARBA" id="ARBA00022801"/>
    </source>
</evidence>
<feature type="domain" description="UvrD-like helicase ATP-binding" evidence="5">
    <location>
        <begin position="262"/>
        <end position="369"/>
    </location>
</feature>
<dbReference type="AlphaFoldDB" id="A0AA38CBL7"/>
<evidence type="ECO:0000256" key="4">
    <source>
        <dbReference type="ARBA" id="ARBA00022840"/>
    </source>
</evidence>
<dbReference type="PANTHER" id="PTHR21529:SF4">
    <property type="entry name" value="TPR AND ANKYRIN REPEAT-CONTAINING PROTEIN 1"/>
    <property type="match status" value="1"/>
</dbReference>
<dbReference type="InterPro" id="IPR013986">
    <property type="entry name" value="DExx_box_DNA_helicase_dom_sf"/>
</dbReference>
<evidence type="ECO:0000313" key="6">
    <source>
        <dbReference type="EMBL" id="KAH9297300.1"/>
    </source>
</evidence>
<evidence type="ECO:0000256" key="1">
    <source>
        <dbReference type="ARBA" id="ARBA00022741"/>
    </source>
</evidence>
<dbReference type="InterPro" id="IPR039904">
    <property type="entry name" value="TRANK1"/>
</dbReference>
<gene>
    <name evidence="6" type="ORF">KI387_028982</name>
</gene>
<dbReference type="Pfam" id="PF00580">
    <property type="entry name" value="UvrD-helicase"/>
    <property type="match status" value="1"/>
</dbReference>
<accession>A0AA38CBL7</accession>
<dbReference type="GO" id="GO:0004386">
    <property type="term" value="F:helicase activity"/>
    <property type="evidence" value="ECO:0007669"/>
    <property type="project" value="UniProtKB-KW"/>
</dbReference>